<dbReference type="Proteomes" id="UP000077755">
    <property type="component" value="Chromosome 1"/>
</dbReference>
<reference evidence="1" key="2">
    <citation type="submission" date="2022-03" db="EMBL/GenBank/DDBJ databases">
        <title>Draft title - Genomic analysis of global carrot germplasm unveils the trajectory of domestication and the origin of high carotenoid orange carrot.</title>
        <authorList>
            <person name="Iorizzo M."/>
            <person name="Ellison S."/>
            <person name="Senalik D."/>
            <person name="Macko-Podgorni A."/>
            <person name="Grzebelus D."/>
            <person name="Bostan H."/>
            <person name="Rolling W."/>
            <person name="Curaba J."/>
            <person name="Simon P."/>
        </authorList>
    </citation>
    <scope>NUCLEOTIDE SEQUENCE</scope>
    <source>
        <tissue evidence="1">Leaf</tissue>
    </source>
</reference>
<dbReference type="EMBL" id="CP093343">
    <property type="protein sequence ID" value="WOG81005.1"/>
    <property type="molecule type" value="Genomic_DNA"/>
</dbReference>
<evidence type="ECO:0000313" key="2">
    <source>
        <dbReference type="Proteomes" id="UP000077755"/>
    </source>
</evidence>
<evidence type="ECO:0000313" key="1">
    <source>
        <dbReference type="EMBL" id="WOG81005.1"/>
    </source>
</evidence>
<organism evidence="1 2">
    <name type="scientific">Daucus carota subsp. sativus</name>
    <name type="common">Carrot</name>
    <dbReference type="NCBI Taxonomy" id="79200"/>
    <lineage>
        <taxon>Eukaryota</taxon>
        <taxon>Viridiplantae</taxon>
        <taxon>Streptophyta</taxon>
        <taxon>Embryophyta</taxon>
        <taxon>Tracheophyta</taxon>
        <taxon>Spermatophyta</taxon>
        <taxon>Magnoliopsida</taxon>
        <taxon>eudicotyledons</taxon>
        <taxon>Gunneridae</taxon>
        <taxon>Pentapetalae</taxon>
        <taxon>asterids</taxon>
        <taxon>campanulids</taxon>
        <taxon>Apiales</taxon>
        <taxon>Apiaceae</taxon>
        <taxon>Apioideae</taxon>
        <taxon>Scandiceae</taxon>
        <taxon>Daucinae</taxon>
        <taxon>Daucus</taxon>
        <taxon>Daucus sect. Daucus</taxon>
    </lineage>
</organism>
<gene>
    <name evidence="1" type="ORF">DCAR_0100150</name>
</gene>
<name>A0AAF0VZB9_DAUCS</name>
<reference evidence="1" key="1">
    <citation type="journal article" date="2016" name="Nat. Genet.">
        <title>A high-quality carrot genome assembly provides new insights into carotenoid accumulation and asterid genome evolution.</title>
        <authorList>
            <person name="Iorizzo M."/>
            <person name="Ellison S."/>
            <person name="Senalik D."/>
            <person name="Zeng P."/>
            <person name="Satapoomin P."/>
            <person name="Huang J."/>
            <person name="Bowman M."/>
            <person name="Iovene M."/>
            <person name="Sanseverino W."/>
            <person name="Cavagnaro P."/>
            <person name="Yildiz M."/>
            <person name="Macko-Podgorni A."/>
            <person name="Moranska E."/>
            <person name="Grzebelus E."/>
            <person name="Grzebelus D."/>
            <person name="Ashrafi H."/>
            <person name="Zheng Z."/>
            <person name="Cheng S."/>
            <person name="Spooner D."/>
            <person name="Van Deynze A."/>
            <person name="Simon P."/>
        </authorList>
    </citation>
    <scope>NUCLEOTIDE SEQUENCE</scope>
    <source>
        <tissue evidence="1">Leaf</tissue>
    </source>
</reference>
<sequence length="220" mass="24525">MAQDDSTYRGRNGIGCFHPPVGGRGHFHREGFNPATGSPTATLLRLHPSRRPHRVMGDHWPDASGETNSQGVTGGVYRARHVCGPAHKEHLPPPSYRGCWHGVSRGFFLESCHDRALDERGFTSGIALLHSRDIAGSGFRPLSKIPHCCPRGSPGRVSVPVWLIVRKDQLSIIGLYSLFGFRKHLQRSFFLWKATGGKQSTYLIVGRPGRILPMYHFWVQ</sequence>
<protein>
    <submittedName>
        <fullName evidence="1">Uncharacterized protein</fullName>
    </submittedName>
</protein>
<proteinExistence type="predicted"/>
<keyword evidence="2" id="KW-1185">Reference proteome</keyword>
<dbReference type="AlphaFoldDB" id="A0AAF0VZB9"/>
<accession>A0AAF0VZB9</accession>